<evidence type="ECO:0000313" key="3">
    <source>
        <dbReference type="Proteomes" id="UP000031197"/>
    </source>
</evidence>
<accession>A0A0B3Y7Z2</accession>
<protein>
    <recommendedName>
        <fullName evidence="4">DUF2919 domain-containing protein</fullName>
    </recommendedName>
</protein>
<comment type="caution">
    <text evidence="2">The sequence shown here is derived from an EMBL/GenBank/DDBJ whole genome shotgun (WGS) entry which is preliminary data.</text>
</comment>
<dbReference type="InterPro" id="IPR021318">
    <property type="entry name" value="DUF2919"/>
</dbReference>
<reference evidence="2 3" key="1">
    <citation type="submission" date="2014-12" db="EMBL/GenBank/DDBJ databases">
        <title>Genome sequencing of Alteromonas marina AD001.</title>
        <authorList>
            <person name="Adrian T.G.S."/>
            <person name="Chan K.G."/>
        </authorList>
    </citation>
    <scope>NUCLEOTIDE SEQUENCE [LARGE SCALE GENOMIC DNA]</scope>
    <source>
        <strain evidence="2 3">AD001</strain>
    </source>
</reference>
<dbReference type="RefSeq" id="WP_014976532.1">
    <property type="nucleotide sequence ID" value="NZ_JWLW01000017.1"/>
</dbReference>
<feature type="transmembrane region" description="Helical" evidence="1">
    <location>
        <begin position="20"/>
        <end position="39"/>
    </location>
</feature>
<dbReference type="AlphaFoldDB" id="A0A0B3Y7Z2"/>
<proteinExistence type="predicted"/>
<dbReference type="Proteomes" id="UP000031197">
    <property type="component" value="Unassembled WGS sequence"/>
</dbReference>
<evidence type="ECO:0000256" key="1">
    <source>
        <dbReference type="SAM" id="Phobius"/>
    </source>
</evidence>
<sequence length="156" mass="18147">MLKLPLTFYDESGRILPPRWLYSVFILLCIDWLAFVFSLASRTQTSELLTFFYPQKETLGLGLAASLPVLIALSLVSQRDRLWKKGFLAWRRWVIPLAQLGVLALLSVQLYYAMHHHWGFETITGVKIVFYSIALYAISKSRHLKWMVEDWETPNP</sequence>
<feature type="transmembrane region" description="Helical" evidence="1">
    <location>
        <begin position="59"/>
        <end position="77"/>
    </location>
</feature>
<feature type="transmembrane region" description="Helical" evidence="1">
    <location>
        <begin position="118"/>
        <end position="138"/>
    </location>
</feature>
<evidence type="ECO:0008006" key="4">
    <source>
        <dbReference type="Google" id="ProtNLM"/>
    </source>
</evidence>
<keyword evidence="1" id="KW-1133">Transmembrane helix</keyword>
<name>A0A0B3Y7Z2_9ALTE</name>
<evidence type="ECO:0000313" key="2">
    <source>
        <dbReference type="EMBL" id="KHT52451.1"/>
    </source>
</evidence>
<keyword evidence="1" id="KW-0812">Transmembrane</keyword>
<keyword evidence="3" id="KW-1185">Reference proteome</keyword>
<feature type="transmembrane region" description="Helical" evidence="1">
    <location>
        <begin position="89"/>
        <end position="112"/>
    </location>
</feature>
<dbReference type="Pfam" id="PF11143">
    <property type="entry name" value="DUF2919"/>
    <property type="match status" value="1"/>
</dbReference>
<organism evidence="2 3">
    <name type="scientific">Alteromonas marina</name>
    <dbReference type="NCBI Taxonomy" id="203795"/>
    <lineage>
        <taxon>Bacteria</taxon>
        <taxon>Pseudomonadati</taxon>
        <taxon>Pseudomonadota</taxon>
        <taxon>Gammaproteobacteria</taxon>
        <taxon>Alteromonadales</taxon>
        <taxon>Alteromonadaceae</taxon>
        <taxon>Alteromonas/Salinimonas group</taxon>
        <taxon>Alteromonas</taxon>
    </lineage>
</organism>
<dbReference type="EMBL" id="JWLW01000017">
    <property type="protein sequence ID" value="KHT52451.1"/>
    <property type="molecule type" value="Genomic_DNA"/>
</dbReference>
<keyword evidence="1" id="KW-0472">Membrane</keyword>
<dbReference type="OrthoDB" id="6314776at2"/>
<gene>
    <name evidence="2" type="ORF">RJ41_10815</name>
</gene>